<dbReference type="AlphaFoldDB" id="A0A1M7BR29"/>
<sequence length="147" mass="16931">MLQTNYFPWNYNDPFADMRRLQGAMNRLFDGGRSSERSGAYPSVNVWVGQDSVVMSAELPGLTDQDIELSVKDTMMSIRGTYPEPETGDDIRWHRRERPAGSFLRSIELPFRIDPDHIDARFENGVLTVEMQRPEDDKPKHIKIKSS</sequence>
<dbReference type="PANTHER" id="PTHR11527">
    <property type="entry name" value="HEAT-SHOCK PROTEIN 20 FAMILY MEMBER"/>
    <property type="match status" value="1"/>
</dbReference>
<dbReference type="Pfam" id="PF00011">
    <property type="entry name" value="HSP20"/>
    <property type="match status" value="1"/>
</dbReference>
<dbReference type="InterPro" id="IPR002068">
    <property type="entry name" value="A-crystallin/Hsp20_dom"/>
</dbReference>
<organism evidence="4 5">
    <name type="scientific">Roseovarius marisflavi</name>
    <dbReference type="NCBI Taxonomy" id="1054996"/>
    <lineage>
        <taxon>Bacteria</taxon>
        <taxon>Pseudomonadati</taxon>
        <taxon>Pseudomonadota</taxon>
        <taxon>Alphaproteobacteria</taxon>
        <taxon>Rhodobacterales</taxon>
        <taxon>Roseobacteraceae</taxon>
        <taxon>Roseovarius</taxon>
    </lineage>
</organism>
<dbReference type="STRING" id="1054996.SAMN05444414_12041"/>
<evidence type="ECO:0000259" key="3">
    <source>
        <dbReference type="PROSITE" id="PS01031"/>
    </source>
</evidence>
<evidence type="ECO:0000256" key="2">
    <source>
        <dbReference type="RuleBase" id="RU003616"/>
    </source>
</evidence>
<dbReference type="Proteomes" id="UP000184191">
    <property type="component" value="Unassembled WGS sequence"/>
</dbReference>
<dbReference type="CDD" id="cd06464">
    <property type="entry name" value="ACD_sHsps-like"/>
    <property type="match status" value="1"/>
</dbReference>
<proteinExistence type="inferred from homology"/>
<dbReference type="PROSITE" id="PS01031">
    <property type="entry name" value="SHSP"/>
    <property type="match status" value="1"/>
</dbReference>
<dbReference type="EMBL" id="FRBN01000020">
    <property type="protein sequence ID" value="SHL57326.1"/>
    <property type="molecule type" value="Genomic_DNA"/>
</dbReference>
<evidence type="ECO:0000313" key="4">
    <source>
        <dbReference type="EMBL" id="SHL57326.1"/>
    </source>
</evidence>
<dbReference type="OrthoDB" id="9808910at2"/>
<comment type="similarity">
    <text evidence="1 2">Belongs to the small heat shock protein (HSP20) family.</text>
</comment>
<dbReference type="InterPro" id="IPR031107">
    <property type="entry name" value="Small_HSP"/>
</dbReference>
<feature type="domain" description="SHSP" evidence="3">
    <location>
        <begin position="35"/>
        <end position="147"/>
    </location>
</feature>
<gene>
    <name evidence="4" type="ORF">SAMN05444414_12041</name>
</gene>
<dbReference type="RefSeq" id="WP_073199439.1">
    <property type="nucleotide sequence ID" value="NZ_FRBN01000020.1"/>
</dbReference>
<protein>
    <submittedName>
        <fullName evidence="4">HSP20 family protein</fullName>
    </submittedName>
</protein>
<name>A0A1M7BR29_9RHOB</name>
<evidence type="ECO:0000256" key="1">
    <source>
        <dbReference type="PROSITE-ProRule" id="PRU00285"/>
    </source>
</evidence>
<keyword evidence="5" id="KW-1185">Reference proteome</keyword>
<dbReference type="InterPro" id="IPR008978">
    <property type="entry name" value="HSP20-like_chaperone"/>
</dbReference>
<reference evidence="5" key="1">
    <citation type="submission" date="2016-11" db="EMBL/GenBank/DDBJ databases">
        <authorList>
            <person name="Varghese N."/>
            <person name="Submissions S."/>
        </authorList>
    </citation>
    <scope>NUCLEOTIDE SEQUENCE [LARGE SCALE GENOMIC DNA]</scope>
    <source>
        <strain evidence="5">DSM 29327</strain>
    </source>
</reference>
<dbReference type="SUPFAM" id="SSF49764">
    <property type="entry name" value="HSP20-like chaperones"/>
    <property type="match status" value="1"/>
</dbReference>
<dbReference type="Gene3D" id="2.60.40.790">
    <property type="match status" value="1"/>
</dbReference>
<accession>A0A1M7BR29</accession>
<evidence type="ECO:0000313" key="5">
    <source>
        <dbReference type="Proteomes" id="UP000184191"/>
    </source>
</evidence>